<keyword evidence="13" id="KW-0385">Hypusine</keyword>
<evidence type="ECO:0000256" key="5">
    <source>
        <dbReference type="ARBA" id="ARBA00012513"/>
    </source>
</evidence>
<dbReference type="InterPro" id="IPR019769">
    <property type="entry name" value="Trans_elong_IF5A_hypusine_site"/>
</dbReference>
<dbReference type="InterPro" id="IPR001180">
    <property type="entry name" value="CNH_dom"/>
</dbReference>
<evidence type="ECO:0000256" key="14">
    <source>
        <dbReference type="SAM" id="MobiDB-lite"/>
    </source>
</evidence>
<evidence type="ECO:0000256" key="2">
    <source>
        <dbReference type="ARBA" id="ARBA00004496"/>
    </source>
</evidence>
<dbReference type="FunFam" id="2.40.50.140:FF:000034">
    <property type="entry name" value="Eukaryotic translation initiation factor 5A"/>
    <property type="match status" value="1"/>
</dbReference>
<accession>A0A9N7YCS1</accession>
<dbReference type="GO" id="GO:0045905">
    <property type="term" value="P:positive regulation of translational termination"/>
    <property type="evidence" value="ECO:0007669"/>
    <property type="project" value="InterPro"/>
</dbReference>
<proteinExistence type="inferred from homology"/>
<dbReference type="NCBIfam" id="TIGR00037">
    <property type="entry name" value="eIF_5A"/>
    <property type="match status" value="1"/>
</dbReference>
<dbReference type="InterPro" id="IPR020189">
    <property type="entry name" value="IF5A_C"/>
</dbReference>
<dbReference type="InterPro" id="IPR014722">
    <property type="entry name" value="Rib_uL2_dom2"/>
</dbReference>
<dbReference type="EC" id="2.7.11.1" evidence="5"/>
<dbReference type="EMBL" id="CADEAL010000396">
    <property type="protein sequence ID" value="CAB1419554.1"/>
    <property type="molecule type" value="Genomic_DNA"/>
</dbReference>
<keyword evidence="6" id="KW-0963">Cytoplasm</keyword>
<dbReference type="GO" id="GO:0003746">
    <property type="term" value="F:translation elongation factor activity"/>
    <property type="evidence" value="ECO:0007669"/>
    <property type="project" value="UniProtKB-KW"/>
</dbReference>
<dbReference type="SMART" id="SM00036">
    <property type="entry name" value="CNH"/>
    <property type="match status" value="1"/>
</dbReference>
<protein>
    <recommendedName>
        <fullName evidence="5">non-specific serine/threonine protein kinase</fullName>
        <ecNumber evidence="5">2.7.11.1</ecNumber>
    </recommendedName>
</protein>
<dbReference type="GO" id="GO:0043022">
    <property type="term" value="F:ribosome binding"/>
    <property type="evidence" value="ECO:0007669"/>
    <property type="project" value="InterPro"/>
</dbReference>
<dbReference type="CDD" id="cd04468">
    <property type="entry name" value="S1_eIF5A"/>
    <property type="match status" value="1"/>
</dbReference>
<dbReference type="InterPro" id="IPR051700">
    <property type="entry name" value="STE20_Ser-Thr_kinase"/>
</dbReference>
<dbReference type="PANTHER" id="PTHR47096">
    <property type="entry name" value="MISSHAPEN LIKE KINASE 1"/>
    <property type="match status" value="1"/>
</dbReference>
<comment type="similarity">
    <text evidence="3">Belongs to the eIF-5A family.</text>
</comment>
<evidence type="ECO:0000256" key="6">
    <source>
        <dbReference type="ARBA" id="ARBA00022490"/>
    </source>
</evidence>
<feature type="region of interest" description="Disordered" evidence="14">
    <location>
        <begin position="92"/>
        <end position="140"/>
    </location>
</feature>
<dbReference type="GO" id="GO:0005789">
    <property type="term" value="C:endoplasmic reticulum membrane"/>
    <property type="evidence" value="ECO:0007669"/>
    <property type="project" value="UniProtKB-SubCell"/>
</dbReference>
<keyword evidence="7" id="KW-0723">Serine/threonine-protein kinase</keyword>
<dbReference type="PROSITE" id="PS50219">
    <property type="entry name" value="CNH"/>
    <property type="match status" value="1"/>
</dbReference>
<dbReference type="AlphaFoldDB" id="A0A9N7YCS1"/>
<keyword evidence="12" id="KW-0648">Protein biosynthesis</keyword>
<dbReference type="GO" id="GO:0004674">
    <property type="term" value="F:protein serine/threonine kinase activity"/>
    <property type="evidence" value="ECO:0007669"/>
    <property type="project" value="UniProtKB-KW"/>
</dbReference>
<evidence type="ECO:0000259" key="15">
    <source>
        <dbReference type="PROSITE" id="PS50219"/>
    </source>
</evidence>
<keyword evidence="8" id="KW-0808">Transferase</keyword>
<dbReference type="Pfam" id="PF00780">
    <property type="entry name" value="CNH"/>
    <property type="match status" value="1"/>
</dbReference>
<dbReference type="InterPro" id="IPR048670">
    <property type="entry name" value="IF5A-like_N"/>
</dbReference>
<reference evidence="16" key="1">
    <citation type="submission" date="2020-03" db="EMBL/GenBank/DDBJ databases">
        <authorList>
            <person name="Weist P."/>
        </authorList>
    </citation>
    <scope>NUCLEOTIDE SEQUENCE</scope>
</reference>
<dbReference type="InterPro" id="IPR008991">
    <property type="entry name" value="Translation_prot_SH3-like_sf"/>
</dbReference>
<dbReference type="GO" id="GO:0003723">
    <property type="term" value="F:RNA binding"/>
    <property type="evidence" value="ECO:0007669"/>
    <property type="project" value="UniProtKB-KW"/>
</dbReference>
<sequence>MFPCPLVLQDLTALAKELRELRQGEDTSRPPVKVTDYSSSSEDSHSSEDEDGEGGANDGSVAVSDIPRIMPAANHGANESFNLLGGHNAGHQDAYGNSSQDGTLRMREFGGGSSGGSKSSFTPFVDPRVYGTSPTDDDDNTSASALFADELLKQEQEQEQARLNEARKISVVNVNPTNIRPHSDTPEIRKYKKRFNSEILCAALWGVNLLVGTENGLMLLDRSGQGKVYNLINRRRFQQMDVLEGLNVLVTISGKKNKLRVYYLSWLRNRILHNDPEVEKKQGWITVGELEGCVHYKVVKYERIKFLVIALKNAVEIYAWAPKPYHKFMAFKSFTELQHRPLLVDLTVEEGQRLKVIYGSTVGFHVIDVDTGSPYDIYIPSHIQGQVTPHAIVVLPKTDGMEMLLCYEDEGVYVNTYGRITKDVVLQWGEMPTSVAYIHSNQIMGWGEKAIEIRSVETGHLDGVFMHKRAQRLKFLSERNDKVFFASVRSGGSSQVFFMTLNRSSMMNWNRPLYGCRSEVCCACALPLLFLLEAPLTHRTMADTEHDFQTGESGASATFPMQCSALRKNGFVVLKGRPCKIVEMSTSKTGKHGHAKVNMVGIDIFTNKKFEDMCPSTHNMDVPAIKRLDYQLININEGYMSLLGDNGEVREDLRVPENDIGKEIESKFEGGEDFLVTVISAMGEECAVATKVLPNK</sequence>
<comment type="similarity">
    <text evidence="4">Belongs to the protein kinase superfamily. STE Ser/Thr protein kinase family. STE20 subfamily.</text>
</comment>
<dbReference type="Pfam" id="PF01287">
    <property type="entry name" value="eIF-5a"/>
    <property type="match status" value="1"/>
</dbReference>
<evidence type="ECO:0000256" key="3">
    <source>
        <dbReference type="ARBA" id="ARBA00006016"/>
    </source>
</evidence>
<evidence type="ECO:0000256" key="4">
    <source>
        <dbReference type="ARBA" id="ARBA00008874"/>
    </source>
</evidence>
<evidence type="ECO:0000256" key="11">
    <source>
        <dbReference type="ARBA" id="ARBA00022884"/>
    </source>
</evidence>
<dbReference type="Proteomes" id="UP001153269">
    <property type="component" value="Unassembled WGS sequence"/>
</dbReference>
<keyword evidence="9" id="KW-0251">Elongation factor</keyword>
<evidence type="ECO:0000313" key="16">
    <source>
        <dbReference type="EMBL" id="CAB1419554.1"/>
    </source>
</evidence>
<feature type="domain" description="CNH" evidence="15">
    <location>
        <begin position="196"/>
        <end position="483"/>
    </location>
</feature>
<dbReference type="InterPro" id="IPR012340">
    <property type="entry name" value="NA-bd_OB-fold"/>
</dbReference>
<gene>
    <name evidence="16" type="ORF">PLEPLA_LOCUS7402</name>
</gene>
<dbReference type="Gene3D" id="2.30.30.30">
    <property type="match status" value="1"/>
</dbReference>
<keyword evidence="17" id="KW-1185">Reference proteome</keyword>
<name>A0A9N7YCS1_PLEPL</name>
<dbReference type="Gene3D" id="2.40.50.140">
    <property type="entry name" value="Nucleic acid-binding proteins"/>
    <property type="match status" value="1"/>
</dbReference>
<dbReference type="GO" id="GO:0005829">
    <property type="term" value="C:cytosol"/>
    <property type="evidence" value="ECO:0007669"/>
    <property type="project" value="TreeGrafter"/>
</dbReference>
<comment type="subcellular location">
    <subcellularLocation>
        <location evidence="2">Cytoplasm</location>
    </subcellularLocation>
    <subcellularLocation>
        <location evidence="1">Endoplasmic reticulum membrane</location>
        <topology evidence="1">Peripheral membrane protein</topology>
        <orientation evidence="1">Cytoplasmic side</orientation>
    </subcellularLocation>
</comment>
<dbReference type="InterPro" id="IPR001884">
    <property type="entry name" value="IF5A-like"/>
</dbReference>
<dbReference type="PANTHER" id="PTHR47096:SF1">
    <property type="entry name" value="MISSHAPEN LIKE KINASE 1"/>
    <property type="match status" value="1"/>
</dbReference>
<dbReference type="SUPFAM" id="SSF50104">
    <property type="entry name" value="Translation proteins SH3-like domain"/>
    <property type="match status" value="1"/>
</dbReference>
<evidence type="ECO:0000256" key="12">
    <source>
        <dbReference type="ARBA" id="ARBA00022917"/>
    </source>
</evidence>
<evidence type="ECO:0000256" key="9">
    <source>
        <dbReference type="ARBA" id="ARBA00022768"/>
    </source>
</evidence>
<comment type="caution">
    <text evidence="16">The sequence shown here is derived from an EMBL/GenBank/DDBJ whole genome shotgun (WGS) entry which is preliminary data.</text>
</comment>
<evidence type="ECO:0000256" key="7">
    <source>
        <dbReference type="ARBA" id="ARBA00022527"/>
    </source>
</evidence>
<dbReference type="FunFam" id="2.30.30.30:FF:000007">
    <property type="entry name" value="Eukaryotic translation initiation factor 5A"/>
    <property type="match status" value="1"/>
</dbReference>
<dbReference type="SUPFAM" id="SSF50249">
    <property type="entry name" value="Nucleic acid-binding proteins"/>
    <property type="match status" value="1"/>
</dbReference>
<dbReference type="SMART" id="SM01376">
    <property type="entry name" value="eIF-5a"/>
    <property type="match status" value="1"/>
</dbReference>
<dbReference type="PROSITE" id="PS00302">
    <property type="entry name" value="IF5A_HYPUSINE"/>
    <property type="match status" value="1"/>
</dbReference>
<dbReference type="Pfam" id="PF21485">
    <property type="entry name" value="IF5A-like_N"/>
    <property type="match status" value="1"/>
</dbReference>
<evidence type="ECO:0000256" key="10">
    <source>
        <dbReference type="ARBA" id="ARBA00022777"/>
    </source>
</evidence>
<keyword evidence="10" id="KW-0418">Kinase</keyword>
<organism evidence="16 17">
    <name type="scientific">Pleuronectes platessa</name>
    <name type="common">European plaice</name>
    <dbReference type="NCBI Taxonomy" id="8262"/>
    <lineage>
        <taxon>Eukaryota</taxon>
        <taxon>Metazoa</taxon>
        <taxon>Chordata</taxon>
        <taxon>Craniata</taxon>
        <taxon>Vertebrata</taxon>
        <taxon>Euteleostomi</taxon>
        <taxon>Actinopterygii</taxon>
        <taxon>Neopterygii</taxon>
        <taxon>Teleostei</taxon>
        <taxon>Neoteleostei</taxon>
        <taxon>Acanthomorphata</taxon>
        <taxon>Carangaria</taxon>
        <taxon>Pleuronectiformes</taxon>
        <taxon>Pleuronectoidei</taxon>
        <taxon>Pleuronectidae</taxon>
        <taxon>Pleuronectes</taxon>
    </lineage>
</organism>
<evidence type="ECO:0000256" key="13">
    <source>
        <dbReference type="ARBA" id="ARBA00023071"/>
    </source>
</evidence>
<dbReference type="GO" id="GO:0045901">
    <property type="term" value="P:positive regulation of translational elongation"/>
    <property type="evidence" value="ECO:0007669"/>
    <property type="project" value="InterPro"/>
</dbReference>
<feature type="region of interest" description="Disordered" evidence="14">
    <location>
        <begin position="20"/>
        <end position="62"/>
    </location>
</feature>
<evidence type="ECO:0000256" key="8">
    <source>
        <dbReference type="ARBA" id="ARBA00022679"/>
    </source>
</evidence>
<evidence type="ECO:0000313" key="17">
    <source>
        <dbReference type="Proteomes" id="UP001153269"/>
    </source>
</evidence>
<evidence type="ECO:0000256" key="1">
    <source>
        <dbReference type="ARBA" id="ARBA00004397"/>
    </source>
</evidence>
<keyword evidence="11" id="KW-0694">RNA-binding</keyword>